<accession>A0A9N9DGZ4</accession>
<evidence type="ECO:0000313" key="1">
    <source>
        <dbReference type="EMBL" id="CAG8640019.1"/>
    </source>
</evidence>
<dbReference type="Proteomes" id="UP000789405">
    <property type="component" value="Unassembled WGS sequence"/>
</dbReference>
<protein>
    <submittedName>
        <fullName evidence="1">11167_t:CDS:1</fullName>
    </submittedName>
</protein>
<evidence type="ECO:0000313" key="2">
    <source>
        <dbReference type="Proteomes" id="UP000789405"/>
    </source>
</evidence>
<proteinExistence type="predicted"/>
<sequence>MQTEDFAKCDHECPDEIHQKSIDGLLPEKSYCDLQPFHDPLNALPPGKKGYLSNDDIDHPPTSDSLFGNELKNFAIIDLVQHCKQQISLLRLGFLPHSEILFENKSIFDAEFIQNKLKEGHDGVEALQQMAEVAQTYNDTSSNNMQCKYVKLPDTIRLIDSFTDVASSLIEYKPILMQESLDTNC</sequence>
<comment type="caution">
    <text evidence="1">The sequence shown here is derived from an EMBL/GenBank/DDBJ whole genome shotgun (WGS) entry which is preliminary data.</text>
</comment>
<dbReference type="EMBL" id="CAJVPY010005296">
    <property type="protein sequence ID" value="CAG8640019.1"/>
    <property type="molecule type" value="Genomic_DNA"/>
</dbReference>
<gene>
    <name evidence="1" type="ORF">DERYTH_LOCUS9605</name>
</gene>
<dbReference type="AlphaFoldDB" id="A0A9N9DGZ4"/>
<keyword evidence="2" id="KW-1185">Reference proteome</keyword>
<organism evidence="1 2">
    <name type="scientific">Dentiscutata erythropus</name>
    <dbReference type="NCBI Taxonomy" id="1348616"/>
    <lineage>
        <taxon>Eukaryota</taxon>
        <taxon>Fungi</taxon>
        <taxon>Fungi incertae sedis</taxon>
        <taxon>Mucoromycota</taxon>
        <taxon>Glomeromycotina</taxon>
        <taxon>Glomeromycetes</taxon>
        <taxon>Diversisporales</taxon>
        <taxon>Gigasporaceae</taxon>
        <taxon>Dentiscutata</taxon>
    </lineage>
</organism>
<reference evidence="1" key="1">
    <citation type="submission" date="2021-06" db="EMBL/GenBank/DDBJ databases">
        <authorList>
            <person name="Kallberg Y."/>
            <person name="Tangrot J."/>
            <person name="Rosling A."/>
        </authorList>
    </citation>
    <scope>NUCLEOTIDE SEQUENCE</scope>
    <source>
        <strain evidence="1">MA453B</strain>
    </source>
</reference>
<name>A0A9N9DGZ4_9GLOM</name>
<dbReference type="OrthoDB" id="2414946at2759"/>